<dbReference type="SUPFAM" id="SSF109854">
    <property type="entry name" value="DinB/YfiT-like putative metalloenzymes"/>
    <property type="match status" value="1"/>
</dbReference>
<comment type="caution">
    <text evidence="3">The sequence shown here is derived from an EMBL/GenBank/DDBJ whole genome shotgun (WGS) entry which is preliminary data.</text>
</comment>
<dbReference type="InterPro" id="IPR007837">
    <property type="entry name" value="DinB"/>
</dbReference>
<name>A0A7C9M8A1_9DEIO</name>
<dbReference type="RefSeq" id="WP_157460503.1">
    <property type="nucleotide sequence ID" value="NZ_WQLB01000028.1"/>
</dbReference>
<dbReference type="Gene3D" id="1.20.120.450">
    <property type="entry name" value="dinb family like domain"/>
    <property type="match status" value="1"/>
</dbReference>
<protein>
    <submittedName>
        <fullName evidence="3">Damage-inducible protein DinB</fullName>
    </submittedName>
</protein>
<dbReference type="EMBL" id="WQLB01000028">
    <property type="protein sequence ID" value="MVN88445.1"/>
    <property type="molecule type" value="Genomic_DNA"/>
</dbReference>
<reference evidence="3 4" key="1">
    <citation type="submission" date="2019-12" db="EMBL/GenBank/DDBJ databases">
        <title>Deinococcus sp. HMF7620 Genome sequencing and assembly.</title>
        <authorList>
            <person name="Kang H."/>
            <person name="Kim H."/>
            <person name="Joh K."/>
        </authorList>
    </citation>
    <scope>NUCLEOTIDE SEQUENCE [LARGE SCALE GENOMIC DNA]</scope>
    <source>
        <strain evidence="3 4">HMF7620</strain>
    </source>
</reference>
<dbReference type="InterPro" id="IPR034660">
    <property type="entry name" value="DinB/YfiT-like"/>
</dbReference>
<evidence type="ECO:0000256" key="2">
    <source>
        <dbReference type="ARBA" id="ARBA00022723"/>
    </source>
</evidence>
<accession>A0A7C9M8A1</accession>
<evidence type="ECO:0000313" key="4">
    <source>
        <dbReference type="Proteomes" id="UP000483286"/>
    </source>
</evidence>
<dbReference type="AlphaFoldDB" id="A0A7C9M8A1"/>
<dbReference type="GO" id="GO:0046872">
    <property type="term" value="F:metal ion binding"/>
    <property type="evidence" value="ECO:0007669"/>
    <property type="project" value="UniProtKB-KW"/>
</dbReference>
<keyword evidence="2" id="KW-0479">Metal-binding</keyword>
<proteinExistence type="inferred from homology"/>
<organism evidence="3 4">
    <name type="scientific">Deinococcus arboris</name>
    <dbReference type="NCBI Taxonomy" id="2682977"/>
    <lineage>
        <taxon>Bacteria</taxon>
        <taxon>Thermotogati</taxon>
        <taxon>Deinococcota</taxon>
        <taxon>Deinococci</taxon>
        <taxon>Deinococcales</taxon>
        <taxon>Deinococcaceae</taxon>
        <taxon>Deinococcus</taxon>
    </lineage>
</organism>
<dbReference type="Proteomes" id="UP000483286">
    <property type="component" value="Unassembled WGS sequence"/>
</dbReference>
<evidence type="ECO:0000256" key="1">
    <source>
        <dbReference type="ARBA" id="ARBA00008635"/>
    </source>
</evidence>
<evidence type="ECO:0000313" key="3">
    <source>
        <dbReference type="EMBL" id="MVN88445.1"/>
    </source>
</evidence>
<keyword evidence="4" id="KW-1185">Reference proteome</keyword>
<comment type="similarity">
    <text evidence="1">Belongs to the DinB family.</text>
</comment>
<sequence>MTLTADAVLSLSTFLPHWQGHRALTRRTIEAFPEGELFTFTPAPPMRPFGQMAGELLFVSAMTLDGLRTGEWPEPDWSTMPQTKADLLAAWDALSDRLAAEWSGVKAETVARLQPLPWGEMPGWVAAMYAVDNEIHHRGQGYVYLRALGQEPPAFYER</sequence>
<dbReference type="Pfam" id="PF05163">
    <property type="entry name" value="DinB"/>
    <property type="match status" value="1"/>
</dbReference>
<gene>
    <name evidence="3" type="ORF">GO986_17015</name>
</gene>